<dbReference type="EMBL" id="OU900094">
    <property type="protein sequence ID" value="CAG9854780.1"/>
    <property type="molecule type" value="Genomic_DNA"/>
</dbReference>
<dbReference type="PANTHER" id="PTHR24416:SF594">
    <property type="entry name" value="PROTEIN KINASE DOMAIN-CONTAINING PROTEIN"/>
    <property type="match status" value="1"/>
</dbReference>
<dbReference type="GO" id="GO:0007169">
    <property type="term" value="P:cell surface receptor protein tyrosine kinase signaling pathway"/>
    <property type="evidence" value="ECO:0007669"/>
    <property type="project" value="TreeGrafter"/>
</dbReference>
<proteinExistence type="predicted"/>
<keyword evidence="7 11" id="KW-0472">Membrane</keyword>
<dbReference type="Proteomes" id="UP001153712">
    <property type="component" value="Chromosome 1"/>
</dbReference>
<keyword evidence="15" id="KW-1185">Reference proteome</keyword>
<feature type="binding site" evidence="10">
    <location>
        <position position="364"/>
    </location>
    <ligand>
        <name>ATP</name>
        <dbReference type="ChEBI" id="CHEBI:30616"/>
    </ligand>
</feature>
<dbReference type="GO" id="GO:0048468">
    <property type="term" value="P:cell development"/>
    <property type="evidence" value="ECO:0007669"/>
    <property type="project" value="UniProtKB-ARBA"/>
</dbReference>
<keyword evidence="11" id="KW-0812">Transmembrane</keyword>
<dbReference type="PROSITE" id="PS00107">
    <property type="entry name" value="PROTEIN_KINASE_ATP"/>
    <property type="match status" value="1"/>
</dbReference>
<keyword evidence="4 10" id="KW-0547">Nucleotide-binding</keyword>
<dbReference type="Gene3D" id="1.10.510.10">
    <property type="entry name" value="Transferase(Phosphotransferase) domain 1"/>
    <property type="match status" value="1"/>
</dbReference>
<evidence type="ECO:0000256" key="10">
    <source>
        <dbReference type="PROSITE-ProRule" id="PRU10141"/>
    </source>
</evidence>
<evidence type="ECO:0000259" key="13">
    <source>
        <dbReference type="PROSITE" id="PS50011"/>
    </source>
</evidence>
<dbReference type="GO" id="GO:0043235">
    <property type="term" value="C:receptor complex"/>
    <property type="evidence" value="ECO:0007669"/>
    <property type="project" value="TreeGrafter"/>
</dbReference>
<evidence type="ECO:0000256" key="9">
    <source>
        <dbReference type="ARBA" id="ARBA00051243"/>
    </source>
</evidence>
<comment type="catalytic activity">
    <reaction evidence="9">
        <text>L-tyrosyl-[protein] + ATP = O-phospho-L-tyrosyl-[protein] + ADP + H(+)</text>
        <dbReference type="Rhea" id="RHEA:10596"/>
        <dbReference type="Rhea" id="RHEA-COMP:10136"/>
        <dbReference type="Rhea" id="RHEA-COMP:20101"/>
        <dbReference type="ChEBI" id="CHEBI:15378"/>
        <dbReference type="ChEBI" id="CHEBI:30616"/>
        <dbReference type="ChEBI" id="CHEBI:46858"/>
        <dbReference type="ChEBI" id="CHEBI:61978"/>
        <dbReference type="ChEBI" id="CHEBI:456216"/>
        <dbReference type="EC" id="2.7.10.1"/>
    </reaction>
</comment>
<dbReference type="GO" id="GO:0004714">
    <property type="term" value="F:transmembrane receptor protein tyrosine kinase activity"/>
    <property type="evidence" value="ECO:0007669"/>
    <property type="project" value="UniProtKB-EC"/>
</dbReference>
<dbReference type="PANTHER" id="PTHR24416">
    <property type="entry name" value="TYROSINE-PROTEIN KINASE RECEPTOR"/>
    <property type="match status" value="1"/>
</dbReference>
<comment type="subcellular location">
    <subcellularLocation>
        <location evidence="2">Endomembrane system</location>
    </subcellularLocation>
    <subcellularLocation>
        <location evidence="1">Membrane</location>
        <topology evidence="1">Single-pass membrane protein</topology>
    </subcellularLocation>
</comment>
<dbReference type="GO" id="GO:0012505">
    <property type="term" value="C:endomembrane system"/>
    <property type="evidence" value="ECO:0007669"/>
    <property type="project" value="UniProtKB-SubCell"/>
</dbReference>
<dbReference type="PROSITE" id="PS50011">
    <property type="entry name" value="PROTEIN_KINASE_DOM"/>
    <property type="match status" value="1"/>
</dbReference>
<evidence type="ECO:0000256" key="3">
    <source>
        <dbReference type="ARBA" id="ARBA00022679"/>
    </source>
</evidence>
<evidence type="ECO:0000256" key="2">
    <source>
        <dbReference type="ARBA" id="ARBA00004308"/>
    </source>
</evidence>
<dbReference type="PROSITE" id="PS00109">
    <property type="entry name" value="PROTEIN_KINASE_TYR"/>
    <property type="match status" value="1"/>
</dbReference>
<reference evidence="14" key="1">
    <citation type="submission" date="2022-01" db="EMBL/GenBank/DDBJ databases">
        <authorList>
            <person name="King R."/>
        </authorList>
    </citation>
    <scope>NUCLEOTIDE SEQUENCE</scope>
</reference>
<sequence length="681" mass="78606">MRITYIWILLCLSWEIRFTQASLNGNNITSVVLEKNFLVNLKINAFLDDHRLIRLNISWENFTDPIEHMYVSFIDGKGCSAIEDIDIFPAKESSYLIRPSPDLTNPVDILMNGCKYEIIFDGVYSTQNFNQLVNYTIPDCVQDKCKCRKRTDSPHEIGSITSLTDGHYFIRWLKKPNINITIIDISYKRQKNSTTFTNVKEESTTDTGIKILLTDIKEDVPYTVIIRYSLDGCIYVSSRNFTIPKKSNVQLIILITTLIIALILLIIVILSYKYLKKLFSSAKGYKHEVYPLNPLPSSSKKEVVNPKYVSLEFLENAYKYDDYELPRRRIIKEKILGEGEFGVVYEGRVFELGSKQGYTKVAIKELRENSPKEGEQDLLDEMEIMKIIGHHDHIIGLLGCVRVDRPLMMILELADISLKNYLMQLRKRWSDRRSTFFFADYNDSFDTWQEQKTNNQTTVSQTLSPVSITSSSLPSSANTEITTLGGEYVSRIEAVLDHNELHRFAVQIARGMEHLEKINITHRDLATRNVLMMADGRVLKISDFGLSRDAIYSPSGKRKMPLRWWPIEAIEQRTWSSKSDVWSFGIVLWEIGTLGAFPYNKTPDTLLLYDLKMGKRLERPKICTDGLYKLMLDCWSENPERRPSFADIVEHLDEKKKKIYVDFNGLNPTYDFPPATDEPVL</sequence>
<dbReference type="OrthoDB" id="3256376at2759"/>
<protein>
    <recommendedName>
        <fullName evidence="13">Protein kinase domain-containing protein</fullName>
    </recommendedName>
</protein>
<dbReference type="InterPro" id="IPR017441">
    <property type="entry name" value="Protein_kinase_ATP_BS"/>
</dbReference>
<keyword evidence="8" id="KW-0829">Tyrosine-protein kinase</keyword>
<dbReference type="Pfam" id="PF07714">
    <property type="entry name" value="PK_Tyr_Ser-Thr"/>
    <property type="match status" value="1"/>
</dbReference>
<evidence type="ECO:0000313" key="14">
    <source>
        <dbReference type="EMBL" id="CAG9854780.1"/>
    </source>
</evidence>
<evidence type="ECO:0000256" key="11">
    <source>
        <dbReference type="SAM" id="Phobius"/>
    </source>
</evidence>
<feature type="domain" description="Protein kinase" evidence="13">
    <location>
        <begin position="330"/>
        <end position="661"/>
    </location>
</feature>
<dbReference type="GO" id="GO:0005524">
    <property type="term" value="F:ATP binding"/>
    <property type="evidence" value="ECO:0007669"/>
    <property type="project" value="UniProtKB-UniRule"/>
</dbReference>
<dbReference type="PRINTS" id="PR00109">
    <property type="entry name" value="TYRKINASE"/>
</dbReference>
<keyword evidence="3" id="KW-0808">Transferase</keyword>
<dbReference type="GO" id="GO:0050793">
    <property type="term" value="P:regulation of developmental process"/>
    <property type="evidence" value="ECO:0007669"/>
    <property type="project" value="UniProtKB-ARBA"/>
</dbReference>
<dbReference type="SMART" id="SM00219">
    <property type="entry name" value="TyrKc"/>
    <property type="match status" value="1"/>
</dbReference>
<accession>A0A9N9TGM6</accession>
<keyword evidence="12" id="KW-0732">Signal</keyword>
<dbReference type="CDD" id="cd00192">
    <property type="entry name" value="PTKc"/>
    <property type="match status" value="1"/>
</dbReference>
<evidence type="ECO:0000256" key="6">
    <source>
        <dbReference type="ARBA" id="ARBA00022840"/>
    </source>
</evidence>
<dbReference type="FunFam" id="1.10.510.10:FF:001512">
    <property type="entry name" value="Receptor tyrosine-protein kinase erbB-2"/>
    <property type="match status" value="1"/>
</dbReference>
<evidence type="ECO:0000256" key="12">
    <source>
        <dbReference type="SAM" id="SignalP"/>
    </source>
</evidence>
<dbReference type="GO" id="GO:0051130">
    <property type="term" value="P:positive regulation of cellular component organization"/>
    <property type="evidence" value="ECO:0007669"/>
    <property type="project" value="UniProtKB-ARBA"/>
</dbReference>
<dbReference type="InterPro" id="IPR000719">
    <property type="entry name" value="Prot_kinase_dom"/>
</dbReference>
<dbReference type="Gene3D" id="3.30.200.20">
    <property type="entry name" value="Phosphorylase Kinase, domain 1"/>
    <property type="match status" value="1"/>
</dbReference>
<feature type="transmembrane region" description="Helical" evidence="11">
    <location>
        <begin position="251"/>
        <end position="275"/>
    </location>
</feature>
<evidence type="ECO:0000256" key="4">
    <source>
        <dbReference type="ARBA" id="ARBA00022741"/>
    </source>
</evidence>
<name>A0A9N9TGM6_PHYSR</name>
<keyword evidence="5" id="KW-0418">Kinase</keyword>
<organism evidence="14 15">
    <name type="scientific">Phyllotreta striolata</name>
    <name type="common">Striped flea beetle</name>
    <name type="synonym">Crioceris striolata</name>
    <dbReference type="NCBI Taxonomy" id="444603"/>
    <lineage>
        <taxon>Eukaryota</taxon>
        <taxon>Metazoa</taxon>
        <taxon>Ecdysozoa</taxon>
        <taxon>Arthropoda</taxon>
        <taxon>Hexapoda</taxon>
        <taxon>Insecta</taxon>
        <taxon>Pterygota</taxon>
        <taxon>Neoptera</taxon>
        <taxon>Endopterygota</taxon>
        <taxon>Coleoptera</taxon>
        <taxon>Polyphaga</taxon>
        <taxon>Cucujiformia</taxon>
        <taxon>Chrysomeloidea</taxon>
        <taxon>Chrysomelidae</taxon>
        <taxon>Galerucinae</taxon>
        <taxon>Alticini</taxon>
        <taxon>Phyllotreta</taxon>
    </lineage>
</organism>
<evidence type="ECO:0000313" key="15">
    <source>
        <dbReference type="Proteomes" id="UP001153712"/>
    </source>
</evidence>
<dbReference type="InterPro" id="IPR001245">
    <property type="entry name" value="Ser-Thr/Tyr_kinase_cat_dom"/>
</dbReference>
<evidence type="ECO:0000256" key="7">
    <source>
        <dbReference type="ARBA" id="ARBA00023136"/>
    </source>
</evidence>
<evidence type="ECO:0000256" key="1">
    <source>
        <dbReference type="ARBA" id="ARBA00004167"/>
    </source>
</evidence>
<dbReference type="GO" id="GO:0005886">
    <property type="term" value="C:plasma membrane"/>
    <property type="evidence" value="ECO:0007669"/>
    <property type="project" value="TreeGrafter"/>
</dbReference>
<dbReference type="InterPro" id="IPR011009">
    <property type="entry name" value="Kinase-like_dom_sf"/>
</dbReference>
<evidence type="ECO:0000256" key="5">
    <source>
        <dbReference type="ARBA" id="ARBA00022777"/>
    </source>
</evidence>
<feature type="chain" id="PRO_5040260297" description="Protein kinase domain-containing protein" evidence="12">
    <location>
        <begin position="22"/>
        <end position="681"/>
    </location>
</feature>
<dbReference type="SUPFAM" id="SSF56112">
    <property type="entry name" value="Protein kinase-like (PK-like)"/>
    <property type="match status" value="1"/>
</dbReference>
<keyword evidence="6 10" id="KW-0067">ATP-binding</keyword>
<keyword evidence="11" id="KW-1133">Transmembrane helix</keyword>
<dbReference type="InterPro" id="IPR008266">
    <property type="entry name" value="Tyr_kinase_AS"/>
</dbReference>
<dbReference type="InterPro" id="IPR050122">
    <property type="entry name" value="RTK"/>
</dbReference>
<feature type="signal peptide" evidence="12">
    <location>
        <begin position="1"/>
        <end position="21"/>
    </location>
</feature>
<evidence type="ECO:0000256" key="8">
    <source>
        <dbReference type="ARBA" id="ARBA00023137"/>
    </source>
</evidence>
<dbReference type="GO" id="GO:0030182">
    <property type="term" value="P:neuron differentiation"/>
    <property type="evidence" value="ECO:0007669"/>
    <property type="project" value="UniProtKB-ARBA"/>
</dbReference>
<dbReference type="InterPro" id="IPR020635">
    <property type="entry name" value="Tyr_kinase_cat_dom"/>
</dbReference>
<gene>
    <name evidence="14" type="ORF">PHYEVI_LOCUS1240</name>
</gene>
<dbReference type="AlphaFoldDB" id="A0A9N9TGM6"/>